<dbReference type="Proteomes" id="UP000054851">
    <property type="component" value="Unassembled WGS sequence"/>
</dbReference>
<sequence>MSENINGKVVVVTGASSGLGAETARHLSRQGAKVILGARRLDRLAELASELGLDGKAILQTDVSDRKQVRALVDRAVGLHGRIDVLLNNAGLMPSSMLDKLKIDEWNRMIDVNIKGVLYGIAAALPHMQSQKAGQIINVSSVAGHKVGPGGAVYAGTKWAVRAISEGLRQEVKPWNIRTTIVSPGAVATELIDTITDQDVAAGMAKTYEKAIPASSFARVVAFAINQPEDVDINEVLFRPTTQAYRACTDRSPNRCSRLKATPERYADDDETSERRGPHLRQRWTMDCAAASAFVQLEIRH</sequence>
<evidence type="ECO:0000259" key="4">
    <source>
        <dbReference type="SMART" id="SM00822"/>
    </source>
</evidence>
<name>A0A158A8Y7_9BURK</name>
<dbReference type="Gene3D" id="3.40.50.720">
    <property type="entry name" value="NAD(P)-binding Rossmann-like Domain"/>
    <property type="match status" value="1"/>
</dbReference>
<organism evidence="5 6">
    <name type="scientific">Caballeronia hypogeia</name>
    <dbReference type="NCBI Taxonomy" id="1777140"/>
    <lineage>
        <taxon>Bacteria</taxon>
        <taxon>Pseudomonadati</taxon>
        <taxon>Pseudomonadota</taxon>
        <taxon>Betaproteobacteria</taxon>
        <taxon>Burkholderiales</taxon>
        <taxon>Burkholderiaceae</taxon>
        <taxon>Caballeronia</taxon>
    </lineage>
</organism>
<dbReference type="GO" id="GO:0016616">
    <property type="term" value="F:oxidoreductase activity, acting on the CH-OH group of donors, NAD or NADP as acceptor"/>
    <property type="evidence" value="ECO:0007669"/>
    <property type="project" value="UniProtKB-ARBA"/>
</dbReference>
<protein>
    <submittedName>
        <fullName evidence="5">Oxidoreductase</fullName>
    </submittedName>
</protein>
<dbReference type="Pfam" id="PF00106">
    <property type="entry name" value="adh_short"/>
    <property type="match status" value="1"/>
</dbReference>
<dbReference type="SUPFAM" id="SSF51735">
    <property type="entry name" value="NAD(P)-binding Rossmann-fold domains"/>
    <property type="match status" value="1"/>
</dbReference>
<dbReference type="PANTHER" id="PTHR43115">
    <property type="entry name" value="DEHYDROGENASE/REDUCTASE SDR FAMILY MEMBER 11"/>
    <property type="match status" value="1"/>
</dbReference>
<evidence type="ECO:0000313" key="6">
    <source>
        <dbReference type="Proteomes" id="UP000054851"/>
    </source>
</evidence>
<comment type="similarity">
    <text evidence="1 3">Belongs to the short-chain dehydrogenases/reductases (SDR) family.</text>
</comment>
<dbReference type="FunFam" id="3.40.50.720:FF:000047">
    <property type="entry name" value="NADP-dependent L-serine/L-allo-threonine dehydrogenase"/>
    <property type="match status" value="1"/>
</dbReference>
<gene>
    <name evidence="5" type="ORF">AWB79_02121</name>
</gene>
<evidence type="ECO:0000256" key="2">
    <source>
        <dbReference type="ARBA" id="ARBA00023002"/>
    </source>
</evidence>
<dbReference type="EMBL" id="FCOA02000004">
    <property type="protein sequence ID" value="SAK54322.1"/>
    <property type="molecule type" value="Genomic_DNA"/>
</dbReference>
<dbReference type="SMART" id="SM00822">
    <property type="entry name" value="PKS_KR"/>
    <property type="match status" value="1"/>
</dbReference>
<dbReference type="STRING" id="1777140.AWB79_02121"/>
<keyword evidence="2" id="KW-0560">Oxidoreductase</keyword>
<feature type="domain" description="Ketoreductase" evidence="4">
    <location>
        <begin position="8"/>
        <end position="190"/>
    </location>
</feature>
<evidence type="ECO:0000256" key="3">
    <source>
        <dbReference type="RuleBase" id="RU000363"/>
    </source>
</evidence>
<dbReference type="InterPro" id="IPR036291">
    <property type="entry name" value="NAD(P)-bd_dom_sf"/>
</dbReference>
<dbReference type="InterPro" id="IPR057326">
    <property type="entry name" value="KR_dom"/>
</dbReference>
<dbReference type="OrthoDB" id="9810734at2"/>
<accession>A0A158A8Y7</accession>
<dbReference type="PROSITE" id="PS00061">
    <property type="entry name" value="ADH_SHORT"/>
    <property type="match status" value="1"/>
</dbReference>
<evidence type="ECO:0000313" key="5">
    <source>
        <dbReference type="EMBL" id="SAK54322.1"/>
    </source>
</evidence>
<comment type="caution">
    <text evidence="5">The sequence shown here is derived from an EMBL/GenBank/DDBJ whole genome shotgun (WGS) entry which is preliminary data.</text>
</comment>
<dbReference type="PANTHER" id="PTHR43115:SF4">
    <property type="entry name" value="DEHYDROGENASE_REDUCTASE SDR FAMILY MEMBER 11"/>
    <property type="match status" value="1"/>
</dbReference>
<reference evidence="5" key="1">
    <citation type="submission" date="2016-01" db="EMBL/GenBank/DDBJ databases">
        <authorList>
            <person name="Peeters C."/>
        </authorList>
    </citation>
    <scope>NUCLEOTIDE SEQUENCE</scope>
    <source>
        <strain evidence="5">LMG 29322</strain>
    </source>
</reference>
<dbReference type="InterPro" id="IPR020904">
    <property type="entry name" value="Sc_DH/Rdtase_CS"/>
</dbReference>
<dbReference type="PRINTS" id="PR00081">
    <property type="entry name" value="GDHRDH"/>
</dbReference>
<proteinExistence type="inferred from homology"/>
<dbReference type="PRINTS" id="PR00080">
    <property type="entry name" value="SDRFAMILY"/>
</dbReference>
<dbReference type="InterPro" id="IPR002347">
    <property type="entry name" value="SDR_fam"/>
</dbReference>
<keyword evidence="6" id="KW-1185">Reference proteome</keyword>
<dbReference type="AlphaFoldDB" id="A0A158A8Y7"/>
<evidence type="ECO:0000256" key="1">
    <source>
        <dbReference type="ARBA" id="ARBA00006484"/>
    </source>
</evidence>